<keyword evidence="2" id="KW-0548">Nucleotidyltransferase</keyword>
<dbReference type="AlphaFoldDB" id="A0A1G9B908"/>
<name>A0A1G9B908_9BACT</name>
<dbReference type="GO" id="GO:0016779">
    <property type="term" value="F:nucleotidyltransferase activity"/>
    <property type="evidence" value="ECO:0007669"/>
    <property type="project" value="UniProtKB-KW"/>
</dbReference>
<accession>A0A1G9B908</accession>
<evidence type="ECO:0000259" key="1">
    <source>
        <dbReference type="Pfam" id="PF12804"/>
    </source>
</evidence>
<evidence type="ECO:0000313" key="3">
    <source>
        <dbReference type="Proteomes" id="UP000199053"/>
    </source>
</evidence>
<dbReference type="InterPro" id="IPR025877">
    <property type="entry name" value="MobA-like_NTP_Trfase"/>
</dbReference>
<dbReference type="InterPro" id="IPR029044">
    <property type="entry name" value="Nucleotide-diphossugar_trans"/>
</dbReference>
<organism evidence="2 3">
    <name type="scientific">Maridesulfovibrio ferrireducens</name>
    <dbReference type="NCBI Taxonomy" id="246191"/>
    <lineage>
        <taxon>Bacteria</taxon>
        <taxon>Pseudomonadati</taxon>
        <taxon>Thermodesulfobacteriota</taxon>
        <taxon>Desulfovibrionia</taxon>
        <taxon>Desulfovibrionales</taxon>
        <taxon>Desulfovibrionaceae</taxon>
        <taxon>Maridesulfovibrio</taxon>
    </lineage>
</organism>
<dbReference type="SUPFAM" id="SSF53448">
    <property type="entry name" value="Nucleotide-diphospho-sugar transferases"/>
    <property type="match status" value="1"/>
</dbReference>
<reference evidence="3" key="1">
    <citation type="submission" date="2016-10" db="EMBL/GenBank/DDBJ databases">
        <authorList>
            <person name="Varghese N."/>
            <person name="Submissions S."/>
        </authorList>
    </citation>
    <scope>NUCLEOTIDE SEQUENCE [LARGE SCALE GENOMIC DNA]</scope>
    <source>
        <strain evidence="3">DSM 16995</strain>
    </source>
</reference>
<feature type="domain" description="MobA-like NTP transferase" evidence="1">
    <location>
        <begin position="15"/>
        <end position="173"/>
    </location>
</feature>
<evidence type="ECO:0000313" key="2">
    <source>
        <dbReference type="EMBL" id="SDK36042.1"/>
    </source>
</evidence>
<keyword evidence="3" id="KW-1185">Reference proteome</keyword>
<dbReference type="Gene3D" id="3.90.550.10">
    <property type="entry name" value="Spore Coat Polysaccharide Biosynthesis Protein SpsA, Chain A"/>
    <property type="match status" value="1"/>
</dbReference>
<dbReference type="RefSeq" id="WP_170830279.1">
    <property type="nucleotide sequence ID" value="NZ_FNGA01000001.1"/>
</dbReference>
<dbReference type="STRING" id="246191.SAMN05660337_0203"/>
<keyword evidence="2" id="KW-0808">Transferase</keyword>
<dbReference type="PANTHER" id="PTHR43777">
    <property type="entry name" value="MOLYBDENUM COFACTOR CYTIDYLYLTRANSFERASE"/>
    <property type="match status" value="1"/>
</dbReference>
<gene>
    <name evidence="2" type="ORF">SAMN05660337_0203</name>
</gene>
<dbReference type="CDD" id="cd04182">
    <property type="entry name" value="GT_2_like_f"/>
    <property type="match status" value="1"/>
</dbReference>
<dbReference type="EMBL" id="FNGA01000001">
    <property type="protein sequence ID" value="SDK36042.1"/>
    <property type="molecule type" value="Genomic_DNA"/>
</dbReference>
<protein>
    <submittedName>
        <fullName evidence="2">Molybdenum cofactor cytidylyltransferase</fullName>
    </submittedName>
</protein>
<proteinExistence type="predicted"/>
<sequence length="209" mass="23176">MKNQSLKQEIARTSGIILAAGSATRMGRDKLSLPFRGIPMVQHVINAARESQLNDVTVVLPCDSELEKILDLEGCTVVTSPDRKQGQAESFKAGLRHVKDHTQGAMFFLGDQPLITSETIDRLVWAFSQEPECWVAPIQEGMRGNPITIPASWFDRALELKGDTGARPLLAAQGLALRLVRIHEVGPFLDVDTDTEYQQLLKHYDRKSA</sequence>
<dbReference type="PANTHER" id="PTHR43777:SF1">
    <property type="entry name" value="MOLYBDENUM COFACTOR CYTIDYLYLTRANSFERASE"/>
    <property type="match status" value="1"/>
</dbReference>
<dbReference type="Pfam" id="PF12804">
    <property type="entry name" value="NTP_transf_3"/>
    <property type="match status" value="1"/>
</dbReference>
<dbReference type="Proteomes" id="UP000199053">
    <property type="component" value="Unassembled WGS sequence"/>
</dbReference>